<dbReference type="PANTHER" id="PTHR45786:SF66">
    <property type="entry name" value="HOOK MOTIF PROTEIN, PUTATIVE-RELATED"/>
    <property type="match status" value="1"/>
</dbReference>
<organism evidence="2 3">
    <name type="scientific">Lactuca sativa</name>
    <name type="common">Garden lettuce</name>
    <dbReference type="NCBI Taxonomy" id="4236"/>
    <lineage>
        <taxon>Eukaryota</taxon>
        <taxon>Viridiplantae</taxon>
        <taxon>Streptophyta</taxon>
        <taxon>Embryophyta</taxon>
        <taxon>Tracheophyta</taxon>
        <taxon>Spermatophyta</taxon>
        <taxon>Magnoliopsida</taxon>
        <taxon>eudicotyledons</taxon>
        <taxon>Gunneridae</taxon>
        <taxon>Pentapetalae</taxon>
        <taxon>asterids</taxon>
        <taxon>campanulids</taxon>
        <taxon>Asterales</taxon>
        <taxon>Asteraceae</taxon>
        <taxon>Cichorioideae</taxon>
        <taxon>Cichorieae</taxon>
        <taxon>Lactucinae</taxon>
        <taxon>Lactuca</taxon>
    </lineage>
</organism>
<accession>A0A9R1W1H4</accession>
<dbReference type="EMBL" id="NBSK02000003">
    <property type="protein sequence ID" value="KAJ0215758.1"/>
    <property type="molecule type" value="Genomic_DNA"/>
</dbReference>
<keyword evidence="3" id="KW-1185">Reference proteome</keyword>
<sequence length="368" mass="41771">MQNVTINIDSFKTNKKIKLNNFYLDDTKHIPLYTTSISQIPSSTNVSNPDKFKGVVHQNKNVSASKSSANFSKKSTLQTPSHLNVKTLLSNISNDISNNSFQLPLPNIRLDSNNKFKGVLHRHKNVFAYKSSANMSIQSTLQTPHLSHLNVRTPLSNISNAMDISNNSFQSPLPNIRQYSIFSNGVTSSKSSTITSRSSSVMLTNPNHKNKRKNENLPPIPIIGLRFDEDKNDGENNQNIYNSISKDCYMLNMFCKIKKMNLSDAKEKNINYSLCCAYGKVELSELKNAPPSYENLYRFGDSKCKHFMKNIRCYKSMFSFMSMSGKIDSSINKGNDPYIFRLNGQNYHSIGSLLLEQKFKPKFSQFYI</sequence>
<evidence type="ECO:0000313" key="3">
    <source>
        <dbReference type="Proteomes" id="UP000235145"/>
    </source>
</evidence>
<protein>
    <submittedName>
        <fullName evidence="2">Uncharacterized protein</fullName>
    </submittedName>
</protein>
<feature type="region of interest" description="Disordered" evidence="1">
    <location>
        <begin position="197"/>
        <end position="216"/>
    </location>
</feature>
<evidence type="ECO:0000313" key="2">
    <source>
        <dbReference type="EMBL" id="KAJ0215758.1"/>
    </source>
</evidence>
<dbReference type="AlphaFoldDB" id="A0A9R1W1H4"/>
<dbReference type="Proteomes" id="UP000235145">
    <property type="component" value="Unassembled WGS sequence"/>
</dbReference>
<proteinExistence type="predicted"/>
<reference evidence="2 3" key="1">
    <citation type="journal article" date="2017" name="Nat. Commun.">
        <title>Genome assembly with in vitro proximity ligation data and whole-genome triplication in lettuce.</title>
        <authorList>
            <person name="Reyes-Chin-Wo S."/>
            <person name="Wang Z."/>
            <person name="Yang X."/>
            <person name="Kozik A."/>
            <person name="Arikit S."/>
            <person name="Song C."/>
            <person name="Xia L."/>
            <person name="Froenicke L."/>
            <person name="Lavelle D.O."/>
            <person name="Truco M.J."/>
            <person name="Xia R."/>
            <person name="Zhu S."/>
            <person name="Xu C."/>
            <person name="Xu H."/>
            <person name="Xu X."/>
            <person name="Cox K."/>
            <person name="Korf I."/>
            <person name="Meyers B.C."/>
            <person name="Michelmore R.W."/>
        </authorList>
    </citation>
    <scope>NUCLEOTIDE SEQUENCE [LARGE SCALE GENOMIC DNA]</scope>
    <source>
        <strain evidence="3">cv. Salinas</strain>
        <tissue evidence="2">Seedlings</tissue>
    </source>
</reference>
<gene>
    <name evidence="2" type="ORF">LSAT_V11C300140550</name>
</gene>
<dbReference type="PANTHER" id="PTHR45786">
    <property type="entry name" value="DNA BINDING PROTEIN-LIKE"/>
    <property type="match status" value="1"/>
</dbReference>
<name>A0A9R1W1H4_LACSA</name>
<evidence type="ECO:0000256" key="1">
    <source>
        <dbReference type="SAM" id="MobiDB-lite"/>
    </source>
</evidence>
<comment type="caution">
    <text evidence="2">The sequence shown here is derived from an EMBL/GenBank/DDBJ whole genome shotgun (WGS) entry which is preliminary data.</text>
</comment>